<dbReference type="PROSITE" id="PS51257">
    <property type="entry name" value="PROKAR_LIPOPROTEIN"/>
    <property type="match status" value="1"/>
</dbReference>
<evidence type="ECO:0000313" key="2">
    <source>
        <dbReference type="EMBL" id="VAW38094.1"/>
    </source>
</evidence>
<reference evidence="2" key="1">
    <citation type="submission" date="2018-06" db="EMBL/GenBank/DDBJ databases">
        <authorList>
            <person name="Zhirakovskaya E."/>
        </authorList>
    </citation>
    <scope>NUCLEOTIDE SEQUENCE</scope>
</reference>
<dbReference type="SMART" id="SM00060">
    <property type="entry name" value="FN3"/>
    <property type="match status" value="2"/>
</dbReference>
<dbReference type="EMBL" id="UOEY01000054">
    <property type="protein sequence ID" value="VAW38094.1"/>
    <property type="molecule type" value="Genomic_DNA"/>
</dbReference>
<feature type="domain" description="Fibronectin type-III" evidence="1">
    <location>
        <begin position="165"/>
        <end position="270"/>
    </location>
</feature>
<dbReference type="AlphaFoldDB" id="A0A3B0W3C2"/>
<protein>
    <recommendedName>
        <fullName evidence="1">Fibronectin type-III domain-containing protein</fullName>
    </recommendedName>
</protein>
<accession>A0A3B0W3C2</accession>
<dbReference type="InterPro" id="IPR036116">
    <property type="entry name" value="FN3_sf"/>
</dbReference>
<proteinExistence type="predicted"/>
<dbReference type="SUPFAM" id="SSF49265">
    <property type="entry name" value="Fibronectin type III"/>
    <property type="match status" value="2"/>
</dbReference>
<dbReference type="PROSITE" id="PS50853">
    <property type="entry name" value="FN3"/>
    <property type="match status" value="1"/>
</dbReference>
<name>A0A3B0W3C2_9ZZZZ</name>
<dbReference type="InterPro" id="IPR013783">
    <property type="entry name" value="Ig-like_fold"/>
</dbReference>
<gene>
    <name evidence="2" type="ORF">MNBD_DELTA04-202</name>
</gene>
<dbReference type="InterPro" id="IPR003961">
    <property type="entry name" value="FN3_dom"/>
</dbReference>
<evidence type="ECO:0000259" key="1">
    <source>
        <dbReference type="PROSITE" id="PS50853"/>
    </source>
</evidence>
<sequence>MMIRPDLKTTGKQVVPVLLAVLVLLAAGLGGCGYKNLPVPPQKVLPRPITDLHYKLNEKGVTLYWSYPRETVQGEKLTEISSFDLYRAVVPLDSYCGTCPVPFGTPISLPGGAVSEGGRGGPRTATYESTLLRPRHLYFFKVRSKNDWWAESADSNIVSFVWDIPPKAPENLTVRAEDGKVALRWQPVTRHLDETIIKEPVRYQVLRSRNGAFTPLGTPRNGLDFIDSQVRNGTRYRYKVQAVIVYKKGMVGGGSTNIVTAVPVDRTAPPTPLKVKAVRTARGVKIFWSPVTANDLKGYRIYRRLPGEKEPALIGEVNVPYTLFEDRLPPRAARWFYSVSSIDTVSPANESARSPEVKVRN</sequence>
<dbReference type="Gene3D" id="2.60.40.10">
    <property type="entry name" value="Immunoglobulins"/>
    <property type="match status" value="2"/>
</dbReference>
<organism evidence="2">
    <name type="scientific">hydrothermal vent metagenome</name>
    <dbReference type="NCBI Taxonomy" id="652676"/>
    <lineage>
        <taxon>unclassified sequences</taxon>
        <taxon>metagenomes</taxon>
        <taxon>ecological metagenomes</taxon>
    </lineage>
</organism>